<protein>
    <submittedName>
        <fullName evidence="2">Uncharacterized protein</fullName>
    </submittedName>
</protein>
<sequence length="40" mass="4272">MALTIGQATGCSKRAATRLAVGHAKSDAPKEPLRDRIYCN</sequence>
<reference evidence="2" key="2">
    <citation type="submission" date="2022-10" db="EMBL/GenBank/DDBJ databases">
        <authorList>
            <person name="Ngo T.-E."/>
        </authorList>
    </citation>
    <scope>NUCLEOTIDE SEQUENCE</scope>
    <source>
        <strain evidence="2">JHB</strain>
    </source>
</reference>
<evidence type="ECO:0000256" key="1">
    <source>
        <dbReference type="SAM" id="MobiDB-lite"/>
    </source>
</evidence>
<feature type="region of interest" description="Disordered" evidence="1">
    <location>
        <begin position="19"/>
        <end position="40"/>
    </location>
</feature>
<gene>
    <name evidence="2" type="ORF">BJP36_36335</name>
</gene>
<reference evidence="2" key="1">
    <citation type="journal article" date="2017" name="Proc. Natl. Acad. Sci. U.S.A.">
        <title>Comparative genomics uncovers the prolific and distinctive metabolic potential of the cyanobacterial genus Moorea.</title>
        <authorList>
            <person name="Leao T."/>
            <person name="Castelao G."/>
            <person name="Korobeynikov A."/>
            <person name="Monroe E.A."/>
            <person name="Podell S."/>
            <person name="Glukhov E."/>
            <person name="Allen E.E."/>
            <person name="Gerwick W.H."/>
            <person name="Gerwick L."/>
        </authorList>
    </citation>
    <scope>NUCLEOTIDE SEQUENCE</scope>
    <source>
        <strain evidence="2">JHB</strain>
    </source>
</reference>
<proteinExistence type="predicted"/>
<name>A0A9Q9UW69_MOOP1</name>
<accession>A0A9Q9UW69</accession>
<organism evidence="2">
    <name type="scientific">Moorena producens (strain JHB)</name>
    <dbReference type="NCBI Taxonomy" id="1454205"/>
    <lineage>
        <taxon>Bacteria</taxon>
        <taxon>Bacillati</taxon>
        <taxon>Cyanobacteriota</taxon>
        <taxon>Cyanophyceae</taxon>
        <taxon>Coleofasciculales</taxon>
        <taxon>Coleofasciculaceae</taxon>
        <taxon>Moorena</taxon>
    </lineage>
</organism>
<evidence type="ECO:0000313" key="2">
    <source>
        <dbReference type="EMBL" id="WAN69559.1"/>
    </source>
</evidence>
<dbReference type="Proteomes" id="UP000176944">
    <property type="component" value="Chromosome"/>
</dbReference>
<dbReference type="AlphaFoldDB" id="A0A9Q9UW69"/>
<feature type="compositionally biased region" description="Basic and acidic residues" evidence="1">
    <location>
        <begin position="24"/>
        <end position="40"/>
    </location>
</feature>
<dbReference type="EMBL" id="CP017708">
    <property type="protein sequence ID" value="WAN69559.1"/>
    <property type="molecule type" value="Genomic_DNA"/>
</dbReference>